<dbReference type="OrthoDB" id="4037694at2759"/>
<dbReference type="EMBL" id="MU007029">
    <property type="protein sequence ID" value="KAF2431893.1"/>
    <property type="molecule type" value="Genomic_DNA"/>
</dbReference>
<evidence type="ECO:0000256" key="10">
    <source>
        <dbReference type="ARBA" id="ARBA00032985"/>
    </source>
</evidence>
<comment type="similarity">
    <text evidence="3 11">Belongs to the MICOS complex subunit Mic12 family.</text>
</comment>
<sequence>MGFTSGLLGGFTLTSSILYLTIQMHAQKRAHQSALLRQQSLILENIIRPLPAAPPTTAREARVGVVESAKDRWNGEIERLVRRAQSTDWRLVGERLERGVEVLVGKLGDLGGEIRSPSVPQFLYYFWR</sequence>
<comment type="function">
    <text evidence="1 11">Component of the MICOS complex, a large protein complex of the mitochondrial inner membrane that plays crucial roles in the maintenance of crista junctions, inner membrane architecture, and formation of contact sites to the outer membrane.</text>
</comment>
<keyword evidence="5" id="KW-0812">Transmembrane</keyword>
<evidence type="ECO:0000313" key="12">
    <source>
        <dbReference type="EMBL" id="KAF2431893.1"/>
    </source>
</evidence>
<evidence type="ECO:0000256" key="5">
    <source>
        <dbReference type="ARBA" id="ARBA00022692"/>
    </source>
</evidence>
<keyword evidence="8" id="KW-0472">Membrane</keyword>
<evidence type="ECO:0000256" key="6">
    <source>
        <dbReference type="ARBA" id="ARBA00022989"/>
    </source>
</evidence>
<name>A0A9P4NV05_9PEZI</name>
<dbReference type="GO" id="GO:0061617">
    <property type="term" value="C:MICOS complex"/>
    <property type="evidence" value="ECO:0007669"/>
    <property type="project" value="UniProtKB-UniRule"/>
</dbReference>
<proteinExistence type="inferred from homology"/>
<dbReference type="AlphaFoldDB" id="A0A9P4NV05"/>
<keyword evidence="6" id="KW-1133">Transmembrane helix</keyword>
<keyword evidence="11" id="KW-0999">Mitochondrion inner membrane</keyword>
<evidence type="ECO:0000256" key="2">
    <source>
        <dbReference type="ARBA" id="ARBA00004370"/>
    </source>
</evidence>
<evidence type="ECO:0000256" key="9">
    <source>
        <dbReference type="ARBA" id="ARBA00032159"/>
    </source>
</evidence>
<comment type="subunit">
    <text evidence="11">Component of the mitochondrial contact site and cristae organizing system (MICOS) complex.</text>
</comment>
<reference evidence="12" key="1">
    <citation type="journal article" date="2020" name="Stud. Mycol.">
        <title>101 Dothideomycetes genomes: a test case for predicting lifestyles and emergence of pathogens.</title>
        <authorList>
            <person name="Haridas S."/>
            <person name="Albert R."/>
            <person name="Binder M."/>
            <person name="Bloem J."/>
            <person name="Labutti K."/>
            <person name="Salamov A."/>
            <person name="Andreopoulos B."/>
            <person name="Baker S."/>
            <person name="Barry K."/>
            <person name="Bills G."/>
            <person name="Bluhm B."/>
            <person name="Cannon C."/>
            <person name="Castanera R."/>
            <person name="Culley D."/>
            <person name="Daum C."/>
            <person name="Ezra D."/>
            <person name="Gonzalez J."/>
            <person name="Henrissat B."/>
            <person name="Kuo A."/>
            <person name="Liang C."/>
            <person name="Lipzen A."/>
            <person name="Lutzoni F."/>
            <person name="Magnuson J."/>
            <person name="Mondo S."/>
            <person name="Nolan M."/>
            <person name="Ohm R."/>
            <person name="Pangilinan J."/>
            <person name="Park H.-J."/>
            <person name="Ramirez L."/>
            <person name="Alfaro M."/>
            <person name="Sun H."/>
            <person name="Tritt A."/>
            <person name="Yoshinaga Y."/>
            <person name="Zwiers L.-H."/>
            <person name="Turgeon B."/>
            <person name="Goodwin S."/>
            <person name="Spatafora J."/>
            <person name="Crous P."/>
            <person name="Grigoriev I."/>
        </authorList>
    </citation>
    <scope>NUCLEOTIDE SEQUENCE</scope>
    <source>
        <strain evidence="12">CBS 130266</strain>
    </source>
</reference>
<dbReference type="Pfam" id="PF17050">
    <property type="entry name" value="AIM5"/>
    <property type="match status" value="1"/>
</dbReference>
<evidence type="ECO:0000256" key="3">
    <source>
        <dbReference type="ARBA" id="ARBA00009188"/>
    </source>
</evidence>
<evidence type="ECO:0000256" key="4">
    <source>
        <dbReference type="ARBA" id="ARBA00018170"/>
    </source>
</evidence>
<comment type="caution">
    <text evidence="12">The sequence shown here is derived from an EMBL/GenBank/DDBJ whole genome shotgun (WGS) entry which is preliminary data.</text>
</comment>
<comment type="subcellular location">
    <subcellularLocation>
        <location evidence="2">Membrane</location>
    </subcellularLocation>
    <subcellularLocation>
        <location evidence="11">Mitochondrion inner membrane</location>
        <topology evidence="11">Single-pass membrane protein</topology>
    </subcellularLocation>
</comment>
<keyword evidence="13" id="KW-1185">Reference proteome</keyword>
<keyword evidence="7 11" id="KW-0496">Mitochondrion</keyword>
<evidence type="ECO:0000256" key="11">
    <source>
        <dbReference type="RuleBase" id="RU363010"/>
    </source>
</evidence>
<dbReference type="GO" id="GO:0042407">
    <property type="term" value="P:cristae formation"/>
    <property type="evidence" value="ECO:0007669"/>
    <property type="project" value="InterPro"/>
</dbReference>
<evidence type="ECO:0000256" key="7">
    <source>
        <dbReference type="ARBA" id="ARBA00023128"/>
    </source>
</evidence>
<dbReference type="InterPro" id="IPR031463">
    <property type="entry name" value="Mic12"/>
</dbReference>
<protein>
    <recommendedName>
        <fullName evidence="4 11">MICOS complex subunit MIC12</fullName>
    </recommendedName>
    <alternativeName>
        <fullName evidence="10 11">Altered inheritance of mitochondria protein 5, mitochondrial</fullName>
    </alternativeName>
    <alternativeName>
        <fullName evidence="9 11">Found in mitochondrial proteome protein 51</fullName>
    </alternativeName>
</protein>
<dbReference type="Proteomes" id="UP000800235">
    <property type="component" value="Unassembled WGS sequence"/>
</dbReference>
<evidence type="ECO:0000256" key="1">
    <source>
        <dbReference type="ARBA" id="ARBA00002689"/>
    </source>
</evidence>
<accession>A0A9P4NV05</accession>
<dbReference type="GO" id="GO:0044284">
    <property type="term" value="C:mitochondrial crista junction"/>
    <property type="evidence" value="ECO:0007669"/>
    <property type="project" value="InterPro"/>
</dbReference>
<evidence type="ECO:0000256" key="8">
    <source>
        <dbReference type="ARBA" id="ARBA00023136"/>
    </source>
</evidence>
<gene>
    <name evidence="12" type="ORF">EJ08DRAFT_678062</name>
</gene>
<evidence type="ECO:0000313" key="13">
    <source>
        <dbReference type="Proteomes" id="UP000800235"/>
    </source>
</evidence>
<organism evidence="12 13">
    <name type="scientific">Tothia fuscella</name>
    <dbReference type="NCBI Taxonomy" id="1048955"/>
    <lineage>
        <taxon>Eukaryota</taxon>
        <taxon>Fungi</taxon>
        <taxon>Dikarya</taxon>
        <taxon>Ascomycota</taxon>
        <taxon>Pezizomycotina</taxon>
        <taxon>Dothideomycetes</taxon>
        <taxon>Pleosporomycetidae</taxon>
        <taxon>Venturiales</taxon>
        <taxon>Cylindrosympodiaceae</taxon>
        <taxon>Tothia</taxon>
    </lineage>
</organism>